<feature type="transmembrane region" description="Helical" evidence="8">
    <location>
        <begin position="38"/>
        <end position="58"/>
    </location>
</feature>
<feature type="transmembrane region" description="Helical" evidence="8">
    <location>
        <begin position="200"/>
        <end position="223"/>
    </location>
</feature>
<evidence type="ECO:0000256" key="5">
    <source>
        <dbReference type="ARBA" id="ARBA00022989"/>
    </source>
</evidence>
<dbReference type="PROSITE" id="PS50850">
    <property type="entry name" value="MFS"/>
    <property type="match status" value="1"/>
</dbReference>
<keyword evidence="4 8" id="KW-0812">Transmembrane</keyword>
<dbReference type="OrthoDB" id="5667at2759"/>
<evidence type="ECO:0000256" key="4">
    <source>
        <dbReference type="ARBA" id="ARBA00022692"/>
    </source>
</evidence>
<dbReference type="SUPFAM" id="SSF103473">
    <property type="entry name" value="MFS general substrate transporter"/>
    <property type="match status" value="1"/>
</dbReference>
<keyword evidence="5 8" id="KW-1133">Transmembrane helix</keyword>
<dbReference type="AlphaFoldDB" id="A0A1L9SDF6"/>
<dbReference type="GeneID" id="34616050"/>
<evidence type="ECO:0000256" key="2">
    <source>
        <dbReference type="ARBA" id="ARBA00006727"/>
    </source>
</evidence>
<dbReference type="EMBL" id="KV878345">
    <property type="protein sequence ID" value="OJJ45250.1"/>
    <property type="molecule type" value="Genomic_DNA"/>
</dbReference>
<comment type="subcellular location">
    <subcellularLocation>
        <location evidence="1">Membrane</location>
        <topology evidence="1">Multi-pass membrane protein</topology>
    </subcellularLocation>
</comment>
<dbReference type="Gene3D" id="1.20.1250.20">
    <property type="entry name" value="MFS general substrate transporter like domains"/>
    <property type="match status" value="2"/>
</dbReference>
<feature type="transmembrane region" description="Helical" evidence="8">
    <location>
        <begin position="403"/>
        <end position="421"/>
    </location>
</feature>
<feature type="transmembrane region" description="Helical" evidence="8">
    <location>
        <begin position="309"/>
        <end position="328"/>
    </location>
</feature>
<feature type="transmembrane region" description="Helical" evidence="8">
    <location>
        <begin position="110"/>
        <end position="129"/>
    </location>
</feature>
<evidence type="ECO:0000313" key="10">
    <source>
        <dbReference type="EMBL" id="OJJ45250.1"/>
    </source>
</evidence>
<organism evidence="10 11">
    <name type="scientific">Penicilliopsis zonata CBS 506.65</name>
    <dbReference type="NCBI Taxonomy" id="1073090"/>
    <lineage>
        <taxon>Eukaryota</taxon>
        <taxon>Fungi</taxon>
        <taxon>Dikarya</taxon>
        <taxon>Ascomycota</taxon>
        <taxon>Pezizomycotina</taxon>
        <taxon>Eurotiomycetes</taxon>
        <taxon>Eurotiomycetidae</taxon>
        <taxon>Eurotiales</taxon>
        <taxon>Aspergillaceae</taxon>
        <taxon>Penicilliopsis</taxon>
    </lineage>
</organism>
<evidence type="ECO:0000313" key="11">
    <source>
        <dbReference type="Proteomes" id="UP000184188"/>
    </source>
</evidence>
<keyword evidence="6 8" id="KW-0472">Membrane</keyword>
<dbReference type="RefSeq" id="XP_022579760.1">
    <property type="nucleotide sequence ID" value="XM_022729586.1"/>
</dbReference>
<feature type="transmembrane region" description="Helical" evidence="8">
    <location>
        <begin position="78"/>
        <end position="98"/>
    </location>
</feature>
<evidence type="ECO:0000256" key="7">
    <source>
        <dbReference type="SAM" id="MobiDB-lite"/>
    </source>
</evidence>
<dbReference type="InterPro" id="IPR020846">
    <property type="entry name" value="MFS_dom"/>
</dbReference>
<feature type="transmembrane region" description="Helical" evidence="8">
    <location>
        <begin position="369"/>
        <end position="391"/>
    </location>
</feature>
<dbReference type="InterPro" id="IPR036259">
    <property type="entry name" value="MFS_trans_sf"/>
</dbReference>
<dbReference type="VEuPathDB" id="FungiDB:ASPZODRAFT_69526"/>
<evidence type="ECO:0000256" key="6">
    <source>
        <dbReference type="ARBA" id="ARBA00023136"/>
    </source>
</evidence>
<protein>
    <recommendedName>
        <fullName evidence="9">Major facilitator superfamily (MFS) profile domain-containing protein</fullName>
    </recommendedName>
</protein>
<reference evidence="11" key="1">
    <citation type="journal article" date="2017" name="Genome Biol.">
        <title>Comparative genomics reveals high biological diversity and specific adaptations in the industrially and medically important fungal genus Aspergillus.</title>
        <authorList>
            <person name="de Vries R.P."/>
            <person name="Riley R."/>
            <person name="Wiebenga A."/>
            <person name="Aguilar-Osorio G."/>
            <person name="Amillis S."/>
            <person name="Uchima C.A."/>
            <person name="Anderluh G."/>
            <person name="Asadollahi M."/>
            <person name="Askin M."/>
            <person name="Barry K."/>
            <person name="Battaglia E."/>
            <person name="Bayram O."/>
            <person name="Benocci T."/>
            <person name="Braus-Stromeyer S.A."/>
            <person name="Caldana C."/>
            <person name="Canovas D."/>
            <person name="Cerqueira G.C."/>
            <person name="Chen F."/>
            <person name="Chen W."/>
            <person name="Choi C."/>
            <person name="Clum A."/>
            <person name="Dos Santos R.A."/>
            <person name="Damasio A.R."/>
            <person name="Diallinas G."/>
            <person name="Emri T."/>
            <person name="Fekete E."/>
            <person name="Flipphi M."/>
            <person name="Freyberg S."/>
            <person name="Gallo A."/>
            <person name="Gournas C."/>
            <person name="Habgood R."/>
            <person name="Hainaut M."/>
            <person name="Harispe M.L."/>
            <person name="Henrissat B."/>
            <person name="Hilden K.S."/>
            <person name="Hope R."/>
            <person name="Hossain A."/>
            <person name="Karabika E."/>
            <person name="Karaffa L."/>
            <person name="Karanyi Z."/>
            <person name="Krasevec N."/>
            <person name="Kuo A."/>
            <person name="Kusch H."/>
            <person name="LaButti K."/>
            <person name="Lagendijk E.L."/>
            <person name="Lapidus A."/>
            <person name="Levasseur A."/>
            <person name="Lindquist E."/>
            <person name="Lipzen A."/>
            <person name="Logrieco A.F."/>
            <person name="MacCabe A."/>
            <person name="Maekelae M.R."/>
            <person name="Malavazi I."/>
            <person name="Melin P."/>
            <person name="Meyer V."/>
            <person name="Mielnichuk N."/>
            <person name="Miskei M."/>
            <person name="Molnar A.P."/>
            <person name="Mule G."/>
            <person name="Ngan C.Y."/>
            <person name="Orejas M."/>
            <person name="Orosz E."/>
            <person name="Ouedraogo J.P."/>
            <person name="Overkamp K.M."/>
            <person name="Park H.-S."/>
            <person name="Perrone G."/>
            <person name="Piumi F."/>
            <person name="Punt P.J."/>
            <person name="Ram A.F."/>
            <person name="Ramon A."/>
            <person name="Rauscher S."/>
            <person name="Record E."/>
            <person name="Riano-Pachon D.M."/>
            <person name="Robert V."/>
            <person name="Roehrig J."/>
            <person name="Ruller R."/>
            <person name="Salamov A."/>
            <person name="Salih N.S."/>
            <person name="Samson R.A."/>
            <person name="Sandor E."/>
            <person name="Sanguinetti M."/>
            <person name="Schuetze T."/>
            <person name="Sepcic K."/>
            <person name="Shelest E."/>
            <person name="Sherlock G."/>
            <person name="Sophianopoulou V."/>
            <person name="Squina F.M."/>
            <person name="Sun H."/>
            <person name="Susca A."/>
            <person name="Todd R.B."/>
            <person name="Tsang A."/>
            <person name="Unkles S.E."/>
            <person name="van de Wiele N."/>
            <person name="van Rossen-Uffink D."/>
            <person name="Oliveira J.V."/>
            <person name="Vesth T.C."/>
            <person name="Visser J."/>
            <person name="Yu J.-H."/>
            <person name="Zhou M."/>
            <person name="Andersen M.R."/>
            <person name="Archer D.B."/>
            <person name="Baker S.E."/>
            <person name="Benoit I."/>
            <person name="Brakhage A.A."/>
            <person name="Braus G.H."/>
            <person name="Fischer R."/>
            <person name="Frisvad J.C."/>
            <person name="Goldman G.H."/>
            <person name="Houbraken J."/>
            <person name="Oakley B."/>
            <person name="Pocsi I."/>
            <person name="Scazzocchio C."/>
            <person name="Seiboth B."/>
            <person name="vanKuyk P.A."/>
            <person name="Wortman J."/>
            <person name="Dyer P.S."/>
            <person name="Grigoriev I.V."/>
        </authorList>
    </citation>
    <scope>NUCLEOTIDE SEQUENCE [LARGE SCALE GENOMIC DNA]</scope>
    <source>
        <strain evidence="11">CBS 506.65</strain>
    </source>
</reference>
<feature type="transmembrane region" description="Helical" evidence="8">
    <location>
        <begin position="244"/>
        <end position="266"/>
    </location>
</feature>
<comment type="similarity">
    <text evidence="2">Belongs to the major facilitator superfamily. Monocarboxylate porter (TC 2.A.1.13) family.</text>
</comment>
<evidence type="ECO:0000256" key="1">
    <source>
        <dbReference type="ARBA" id="ARBA00004141"/>
    </source>
</evidence>
<feature type="region of interest" description="Disordered" evidence="7">
    <location>
        <begin position="1"/>
        <end position="32"/>
    </location>
</feature>
<feature type="transmembrane region" description="Helical" evidence="8">
    <location>
        <begin position="167"/>
        <end position="188"/>
    </location>
</feature>
<sequence length="432" mass="46398">MEKDPEEQRDSDGQTVSEEECQTVPEAPKFSPAPDGGATAWLVVLGAWCTSFCSFGWINSIGVFQSYYETNLLSTFSASTISWIPSLQVFFMFAMGPIIGKLYDNYGPHWLLGVGTLMHVFGLMMASISTKYYQLLLAQGVCSAIGVAAIFQPAINSVGTWFDKKRGAAYGILSTGSSIGGVLFPIMISRLIDELGFGWAMRIAAFMILALLIVANVTVRARLPPAPKKLSRQDLIEPFKEAEMLLTLLGFLLLTFGIFVPVNYLSISALQAGMSENLAQYLLSLLNAASLFGRLFSGFASDRIGRFNILVAVCYLAGIVVLAVWIPATSNAATIVFSLLFGFASGAYVSLGPALMLQLGPIREIGYRTGLLFLVSSFGGLTTSPIAGAILQAQNGSYTGMKIFSGVLFLAGATGVLAARVHHTGFTLLKRF</sequence>
<dbReference type="GO" id="GO:0022857">
    <property type="term" value="F:transmembrane transporter activity"/>
    <property type="evidence" value="ECO:0007669"/>
    <property type="project" value="InterPro"/>
</dbReference>
<dbReference type="InterPro" id="IPR011701">
    <property type="entry name" value="MFS"/>
</dbReference>
<feature type="transmembrane region" description="Helical" evidence="8">
    <location>
        <begin position="135"/>
        <end position="155"/>
    </location>
</feature>
<accession>A0A1L9SDF6</accession>
<keyword evidence="3" id="KW-0813">Transport</keyword>
<dbReference type="PANTHER" id="PTHR11360">
    <property type="entry name" value="MONOCARBOXYLATE TRANSPORTER"/>
    <property type="match status" value="1"/>
</dbReference>
<feature type="compositionally biased region" description="Basic and acidic residues" evidence="7">
    <location>
        <begin position="1"/>
        <end position="12"/>
    </location>
</feature>
<keyword evidence="11" id="KW-1185">Reference proteome</keyword>
<evidence type="ECO:0000256" key="3">
    <source>
        <dbReference type="ARBA" id="ARBA00022448"/>
    </source>
</evidence>
<gene>
    <name evidence="10" type="ORF">ASPZODRAFT_69526</name>
</gene>
<evidence type="ECO:0000256" key="8">
    <source>
        <dbReference type="SAM" id="Phobius"/>
    </source>
</evidence>
<dbReference type="InterPro" id="IPR050327">
    <property type="entry name" value="Proton-linked_MCT"/>
</dbReference>
<dbReference type="Proteomes" id="UP000184188">
    <property type="component" value="Unassembled WGS sequence"/>
</dbReference>
<feature type="transmembrane region" description="Helical" evidence="8">
    <location>
        <begin position="334"/>
        <end position="357"/>
    </location>
</feature>
<proteinExistence type="inferred from homology"/>
<name>A0A1L9SDF6_9EURO</name>
<evidence type="ECO:0000259" key="9">
    <source>
        <dbReference type="PROSITE" id="PS50850"/>
    </source>
</evidence>
<dbReference type="PANTHER" id="PTHR11360:SF224">
    <property type="entry name" value="MAJOR FACILITATOR SUPERFAMILY (MFS) PROFILE DOMAIN-CONTAINING PROTEIN-RELATED"/>
    <property type="match status" value="1"/>
</dbReference>
<dbReference type="Pfam" id="PF07690">
    <property type="entry name" value="MFS_1"/>
    <property type="match status" value="1"/>
</dbReference>
<feature type="domain" description="Major facilitator superfamily (MFS) profile" evidence="9">
    <location>
        <begin position="39"/>
        <end position="430"/>
    </location>
</feature>
<dbReference type="GO" id="GO:0016020">
    <property type="term" value="C:membrane"/>
    <property type="evidence" value="ECO:0007669"/>
    <property type="project" value="UniProtKB-SubCell"/>
</dbReference>